<evidence type="ECO:0000259" key="3">
    <source>
        <dbReference type="SMART" id="SM00382"/>
    </source>
</evidence>
<keyword evidence="1" id="KW-0547">Nucleotide-binding</keyword>
<keyword evidence="5" id="KW-1185">Reference proteome</keyword>
<dbReference type="CDD" id="cd00009">
    <property type="entry name" value="AAA"/>
    <property type="match status" value="1"/>
</dbReference>
<name>A0ABU4DJX5_9ACTN</name>
<dbReference type="Gene3D" id="3.40.50.300">
    <property type="entry name" value="P-loop containing nucleotide triphosphate hydrolases"/>
    <property type="match status" value="1"/>
</dbReference>
<keyword evidence="2" id="KW-0067">ATP-binding</keyword>
<dbReference type="Proteomes" id="UP001185779">
    <property type="component" value="Unassembled WGS sequence"/>
</dbReference>
<dbReference type="InterPro" id="IPR005654">
    <property type="entry name" value="ATPase_AFG1-like"/>
</dbReference>
<keyword evidence="4" id="KW-0132">Cell division</keyword>
<evidence type="ECO:0000256" key="1">
    <source>
        <dbReference type="ARBA" id="ARBA00022741"/>
    </source>
</evidence>
<dbReference type="GO" id="GO:0051301">
    <property type="term" value="P:cell division"/>
    <property type="evidence" value="ECO:0007669"/>
    <property type="project" value="UniProtKB-KW"/>
</dbReference>
<dbReference type="SMART" id="SM00382">
    <property type="entry name" value="AAA"/>
    <property type="match status" value="1"/>
</dbReference>
<keyword evidence="4" id="KW-0131">Cell cycle</keyword>
<dbReference type="EMBL" id="JAWLKI010000040">
    <property type="protein sequence ID" value="MDV6310013.1"/>
    <property type="molecule type" value="Genomic_DNA"/>
</dbReference>
<organism evidence="4 5">
    <name type="scientific">Gordonia amicalis</name>
    <dbReference type="NCBI Taxonomy" id="89053"/>
    <lineage>
        <taxon>Bacteria</taxon>
        <taxon>Bacillati</taxon>
        <taxon>Actinomycetota</taxon>
        <taxon>Actinomycetes</taxon>
        <taxon>Mycobacteriales</taxon>
        <taxon>Gordoniaceae</taxon>
        <taxon>Gordonia</taxon>
    </lineage>
</organism>
<reference evidence="4 5" key="1">
    <citation type="submission" date="2023-10" db="EMBL/GenBank/DDBJ databases">
        <title>Development of a sustainable strategy for remediation of hydrocarbon-contaminated territories based on the waste exchange concept.</title>
        <authorList>
            <person name="Krivoruchko A."/>
        </authorList>
    </citation>
    <scope>NUCLEOTIDE SEQUENCE [LARGE SCALE GENOMIC DNA]</scope>
    <source>
        <strain evidence="4 5">IEGM 1266</strain>
    </source>
</reference>
<dbReference type="SUPFAM" id="SSF52540">
    <property type="entry name" value="P-loop containing nucleoside triphosphate hydrolases"/>
    <property type="match status" value="1"/>
</dbReference>
<dbReference type="Pfam" id="PF03969">
    <property type="entry name" value="AFG1_ATPase"/>
    <property type="match status" value="1"/>
</dbReference>
<evidence type="ECO:0000313" key="5">
    <source>
        <dbReference type="Proteomes" id="UP001185779"/>
    </source>
</evidence>
<dbReference type="PANTHER" id="PTHR12169">
    <property type="entry name" value="ATPASE N2B"/>
    <property type="match status" value="1"/>
</dbReference>
<dbReference type="InterPro" id="IPR027417">
    <property type="entry name" value="P-loop_NTPase"/>
</dbReference>
<sequence>MSSARQAVVSGIEARAAGAGIVLDVEQQRLVARLADLAPRRSWPGRRAPAPRGLYVHGSAGRGKSWLANAFYDASPSPKVRVHFHSFFEELHRRAHEHRDNPAALTQAIADVLGDSDLLYFDELHVHDSGDARLLTRLLEYVFARQITVLATSNYAPHDLLPNPIWHHIFEPGIALITAHLDIYHLTGTTDYRADNHSHTAGFASGRWVTSPPPEGLPDRSEHTVLTVGGRRFPVLAEREGQLWVSFTQVCDSPVSTIEYVQWVHQFRTWVITDIPTFDTANAEAQQRFINLVDILVDTDRPTTFVSPHTLPAFLTYATTARPDAFRMASRLHLLRTT</sequence>
<feature type="domain" description="AAA+ ATPase" evidence="3">
    <location>
        <begin position="50"/>
        <end position="189"/>
    </location>
</feature>
<accession>A0ABU4DJX5</accession>
<gene>
    <name evidence="4" type="primary">zapE</name>
    <name evidence="4" type="ORF">R3P94_22375</name>
</gene>
<dbReference type="RefSeq" id="WP_317505702.1">
    <property type="nucleotide sequence ID" value="NZ_JAWLKI010000040.1"/>
</dbReference>
<dbReference type="NCBIfam" id="NF040713">
    <property type="entry name" value="ZapE"/>
    <property type="match status" value="1"/>
</dbReference>
<proteinExistence type="predicted"/>
<dbReference type="PANTHER" id="PTHR12169:SF6">
    <property type="entry name" value="AFG1-LIKE ATPASE"/>
    <property type="match status" value="1"/>
</dbReference>
<evidence type="ECO:0000313" key="4">
    <source>
        <dbReference type="EMBL" id="MDV6310013.1"/>
    </source>
</evidence>
<dbReference type="InterPro" id="IPR003593">
    <property type="entry name" value="AAA+_ATPase"/>
</dbReference>
<protein>
    <submittedName>
        <fullName evidence="4">Cell division protein ZapE</fullName>
    </submittedName>
</protein>
<evidence type="ECO:0000256" key="2">
    <source>
        <dbReference type="ARBA" id="ARBA00022840"/>
    </source>
</evidence>
<comment type="caution">
    <text evidence="4">The sequence shown here is derived from an EMBL/GenBank/DDBJ whole genome shotgun (WGS) entry which is preliminary data.</text>
</comment>